<protein>
    <submittedName>
        <fullName evidence="1">Uncharacterized protein</fullName>
    </submittedName>
</protein>
<evidence type="ECO:0000313" key="2">
    <source>
        <dbReference type="Proteomes" id="UP001189000"/>
    </source>
</evidence>
<proteinExistence type="predicted"/>
<reference evidence="1" key="1">
    <citation type="submission" date="2023-02" db="EMBL/GenBank/DDBJ databases">
        <title>Elizabethkingia anophelis draft genomes.</title>
        <authorList>
            <person name="Nicholson A.C."/>
            <person name="Whitney A.M."/>
            <person name="Humrighouse B.W."/>
            <person name="Villarma A."/>
            <person name="Bell M."/>
            <person name="Mcquiston J."/>
        </authorList>
    </citation>
    <scope>NUCLEOTIDE SEQUENCE</scope>
    <source>
        <strain evidence="1">B4955</strain>
    </source>
</reference>
<dbReference type="AlphaFoldDB" id="A0AAE4P2B2"/>
<dbReference type="EMBL" id="NWGY01000013">
    <property type="protein sequence ID" value="MDV3665144.1"/>
    <property type="molecule type" value="Genomic_DNA"/>
</dbReference>
<accession>A0AAE4P2B2</accession>
<name>A0AAE4P2B2_9FLAO</name>
<sequence>MQKLIFILAILLAYNVRAQKNPTYKDVSICKQEGMVNKGDIKMLGEQKYVSILKEFETKLNKTKNNYSDYYRFYVTDGGVKLKGISAYLIPKSIVPDEQKTKKEYRVIGDKRTLWIYYDLKTKKLTKPRSFMLTPDL</sequence>
<dbReference type="Proteomes" id="UP001189000">
    <property type="component" value="Unassembled WGS sequence"/>
</dbReference>
<organism evidence="1 2">
    <name type="scientific">Elizabethkingia anophelis</name>
    <dbReference type="NCBI Taxonomy" id="1117645"/>
    <lineage>
        <taxon>Bacteria</taxon>
        <taxon>Pseudomonadati</taxon>
        <taxon>Bacteroidota</taxon>
        <taxon>Flavobacteriia</taxon>
        <taxon>Flavobacteriales</taxon>
        <taxon>Weeksellaceae</taxon>
        <taxon>Elizabethkingia</taxon>
    </lineage>
</organism>
<gene>
    <name evidence="1" type="ORF">CMU51_13875</name>
</gene>
<evidence type="ECO:0000313" key="1">
    <source>
        <dbReference type="EMBL" id="MDV3665144.1"/>
    </source>
</evidence>
<comment type="caution">
    <text evidence="1">The sequence shown here is derived from an EMBL/GenBank/DDBJ whole genome shotgun (WGS) entry which is preliminary data.</text>
</comment>